<evidence type="ECO:0000313" key="1">
    <source>
        <dbReference type="EMBL" id="TWU56003.1"/>
    </source>
</evidence>
<organism evidence="1 2">
    <name type="scientific">Rubripirellula reticaptiva</name>
    <dbReference type="NCBI Taxonomy" id="2528013"/>
    <lineage>
        <taxon>Bacteria</taxon>
        <taxon>Pseudomonadati</taxon>
        <taxon>Planctomycetota</taxon>
        <taxon>Planctomycetia</taxon>
        <taxon>Pirellulales</taxon>
        <taxon>Pirellulaceae</taxon>
        <taxon>Rubripirellula</taxon>
    </lineage>
</organism>
<reference evidence="1 2" key="1">
    <citation type="submission" date="2019-02" db="EMBL/GenBank/DDBJ databases">
        <title>Deep-cultivation of Planctomycetes and their phenomic and genomic characterization uncovers novel biology.</title>
        <authorList>
            <person name="Wiegand S."/>
            <person name="Jogler M."/>
            <person name="Boedeker C."/>
            <person name="Pinto D."/>
            <person name="Vollmers J."/>
            <person name="Rivas-Marin E."/>
            <person name="Kohn T."/>
            <person name="Peeters S.H."/>
            <person name="Heuer A."/>
            <person name="Rast P."/>
            <person name="Oberbeckmann S."/>
            <person name="Bunk B."/>
            <person name="Jeske O."/>
            <person name="Meyerdierks A."/>
            <person name="Storesund J.E."/>
            <person name="Kallscheuer N."/>
            <person name="Luecker S."/>
            <person name="Lage O.M."/>
            <person name="Pohl T."/>
            <person name="Merkel B.J."/>
            <person name="Hornburger P."/>
            <person name="Mueller R.-W."/>
            <person name="Bruemmer F."/>
            <person name="Labrenz M."/>
            <person name="Spormann A.M."/>
            <person name="Op Den Camp H."/>
            <person name="Overmann J."/>
            <person name="Amann R."/>
            <person name="Jetten M.S.M."/>
            <person name="Mascher T."/>
            <person name="Medema M.H."/>
            <person name="Devos D.P."/>
            <person name="Kaster A.-K."/>
            <person name="Ovreas L."/>
            <person name="Rohde M."/>
            <person name="Galperin M.Y."/>
            <person name="Jogler C."/>
        </authorList>
    </citation>
    <scope>NUCLEOTIDE SEQUENCE [LARGE SCALE GENOMIC DNA]</scope>
    <source>
        <strain evidence="1 2">Poly59</strain>
    </source>
</reference>
<protein>
    <submittedName>
        <fullName evidence="1">Uncharacterized protein</fullName>
    </submittedName>
</protein>
<dbReference type="EMBL" id="SJPX01000002">
    <property type="protein sequence ID" value="TWU56003.1"/>
    <property type="molecule type" value="Genomic_DNA"/>
</dbReference>
<keyword evidence="2" id="KW-1185">Reference proteome</keyword>
<evidence type="ECO:0000313" key="2">
    <source>
        <dbReference type="Proteomes" id="UP000317977"/>
    </source>
</evidence>
<dbReference type="AlphaFoldDB" id="A0A5C6F2E7"/>
<name>A0A5C6F2E7_9BACT</name>
<dbReference type="Proteomes" id="UP000317977">
    <property type="component" value="Unassembled WGS sequence"/>
</dbReference>
<sequence>MPAHQLSKPQGVKLFETRSGPVRAVVIGPTIGIRWRILKYFRLVKSTKVPGEWLEVGSSWRPSENSHLAKCVAAVQCFLDSEDDA</sequence>
<comment type="caution">
    <text evidence="1">The sequence shown here is derived from an EMBL/GenBank/DDBJ whole genome shotgun (WGS) entry which is preliminary data.</text>
</comment>
<proteinExistence type="predicted"/>
<accession>A0A5C6F2E7</accession>
<gene>
    <name evidence="1" type="ORF">Poly59_23060</name>
</gene>